<dbReference type="AlphaFoldDB" id="A0A8T3LIV2"/>
<keyword evidence="1" id="KW-0418">Kinase</keyword>
<reference evidence="1 2" key="1">
    <citation type="submission" date="2020-05" db="EMBL/GenBank/DDBJ databases">
        <title>Epidemiological investigations into extended-spectrum beta-lactam resistant Escherichia coli ST457 carried by Australian Silver gulls identified clonal lineages that cause ExPEC disease.</title>
        <authorList>
            <person name="Nesporova K."/>
            <person name="Wyrsch E.R."/>
            <person name="Valcek A."/>
            <person name="Bitar I."/>
            <person name="Chaw K."/>
            <person name="Harris P."/>
            <person name="Hrabak J."/>
            <person name="Djordjevic S.P."/>
            <person name="Dolejska M."/>
        </authorList>
    </citation>
    <scope>NUCLEOTIDE SEQUENCE [LARGE SCALE GENOMIC DNA]</scope>
    <source>
        <strain evidence="1 2">CE1966</strain>
    </source>
</reference>
<dbReference type="EMBL" id="JABFNF010000429">
    <property type="protein sequence ID" value="MBA1889787.1"/>
    <property type="molecule type" value="Genomic_DNA"/>
</dbReference>
<accession>A0A8T3LIV2</accession>
<keyword evidence="1" id="KW-0808">Transferase</keyword>
<proteinExistence type="predicted"/>
<organism evidence="1 2">
    <name type="scientific">Escherichia coli</name>
    <dbReference type="NCBI Taxonomy" id="562"/>
    <lineage>
        <taxon>Bacteria</taxon>
        <taxon>Pseudomonadati</taxon>
        <taxon>Pseudomonadota</taxon>
        <taxon>Gammaproteobacteria</taxon>
        <taxon>Enterobacterales</taxon>
        <taxon>Enterobacteriaceae</taxon>
        <taxon>Escherichia</taxon>
    </lineage>
</organism>
<evidence type="ECO:0000313" key="2">
    <source>
        <dbReference type="Proteomes" id="UP000523197"/>
    </source>
</evidence>
<evidence type="ECO:0000313" key="1">
    <source>
        <dbReference type="EMBL" id="MBA1889787.1"/>
    </source>
</evidence>
<name>A0A8T3LIV2_ECOLX</name>
<dbReference type="GO" id="GO:0016301">
    <property type="term" value="F:kinase activity"/>
    <property type="evidence" value="ECO:0007669"/>
    <property type="project" value="UniProtKB-KW"/>
</dbReference>
<sequence>PELAPVVQRLKERIEEYEERRAHD</sequence>
<protein>
    <submittedName>
        <fullName evidence="1">Thymidylate kinase</fullName>
    </submittedName>
</protein>
<gene>
    <name evidence="1" type="ORF">HLX92_27110</name>
</gene>
<feature type="non-terminal residue" evidence="1">
    <location>
        <position position="1"/>
    </location>
</feature>
<dbReference type="Proteomes" id="UP000523197">
    <property type="component" value="Unassembled WGS sequence"/>
</dbReference>
<comment type="caution">
    <text evidence="1">The sequence shown here is derived from an EMBL/GenBank/DDBJ whole genome shotgun (WGS) entry which is preliminary data.</text>
</comment>